<dbReference type="Pfam" id="PF05635">
    <property type="entry name" value="23S_rRNA_IVP"/>
    <property type="match status" value="1"/>
</dbReference>
<dbReference type="AlphaFoldDB" id="A0A0E2B698"/>
<dbReference type="InterPro" id="IPR012657">
    <property type="entry name" value="23S_rRNA-intervening_sequence"/>
</dbReference>
<evidence type="ECO:0000313" key="1">
    <source>
        <dbReference type="EMBL" id="EKO16724.1"/>
    </source>
</evidence>
<sequence>MDKIRKYEDLEVYRKAYFISLEIHKKTLEFPKEEQYGLASQLRNSSKSICGNIAEGFGKQSQSKREFRRFLSMAIGSADETKVWLDYAKDLGYITESLYATWKRTYVDIAKMLSGLYKSWE</sequence>
<dbReference type="SUPFAM" id="SSF158446">
    <property type="entry name" value="IVS-encoded protein-like"/>
    <property type="match status" value="1"/>
</dbReference>
<protein>
    <submittedName>
        <fullName evidence="1">Four helix bundle protein</fullName>
    </submittedName>
</protein>
<dbReference type="CDD" id="cd16377">
    <property type="entry name" value="23S_rRNA_IVP_like"/>
    <property type="match status" value="1"/>
</dbReference>
<name>A0A0E2B698_9LEPT</name>
<dbReference type="PANTHER" id="PTHR38471">
    <property type="entry name" value="FOUR HELIX BUNDLE PROTEIN"/>
    <property type="match status" value="1"/>
</dbReference>
<dbReference type="Gene3D" id="1.20.1440.60">
    <property type="entry name" value="23S rRNA-intervening sequence"/>
    <property type="match status" value="1"/>
</dbReference>
<organism evidence="1 2">
    <name type="scientific">Leptospira kirschneri str. H1</name>
    <dbReference type="NCBI Taxonomy" id="1049966"/>
    <lineage>
        <taxon>Bacteria</taxon>
        <taxon>Pseudomonadati</taxon>
        <taxon>Spirochaetota</taxon>
        <taxon>Spirochaetia</taxon>
        <taxon>Leptospirales</taxon>
        <taxon>Leptospiraceae</taxon>
        <taxon>Leptospira</taxon>
    </lineage>
</organism>
<dbReference type="InterPro" id="IPR036583">
    <property type="entry name" value="23S_rRNA_IVS_sf"/>
</dbReference>
<gene>
    <name evidence="1" type="ORF">LEP1GSC081_2732</name>
</gene>
<reference evidence="1 2" key="1">
    <citation type="submission" date="2012-10" db="EMBL/GenBank/DDBJ databases">
        <authorList>
            <person name="Harkins D.M."/>
            <person name="Durkin A.S."/>
            <person name="Brinkac L.M."/>
            <person name="Selengut J.D."/>
            <person name="Sanka R."/>
            <person name="DePew J."/>
            <person name="Purushe J."/>
            <person name="Peacock S.J."/>
            <person name="Thaipadungpanit J."/>
            <person name="Wuthiekanun V.W."/>
            <person name="Day N.P."/>
            <person name="Vinetz J.M."/>
            <person name="Sutton G.G."/>
            <person name="Nelson W.C."/>
            <person name="Fouts D.E."/>
        </authorList>
    </citation>
    <scope>NUCLEOTIDE SEQUENCE [LARGE SCALE GENOMIC DNA]</scope>
    <source>
        <strain evidence="1 2">H1</strain>
    </source>
</reference>
<dbReference type="PANTHER" id="PTHR38471:SF2">
    <property type="entry name" value="FOUR HELIX BUNDLE PROTEIN"/>
    <property type="match status" value="1"/>
</dbReference>
<dbReference type="Proteomes" id="UP000006253">
    <property type="component" value="Unassembled WGS sequence"/>
</dbReference>
<proteinExistence type="predicted"/>
<evidence type="ECO:0000313" key="2">
    <source>
        <dbReference type="Proteomes" id="UP000006253"/>
    </source>
</evidence>
<dbReference type="EMBL" id="AHMY02000022">
    <property type="protein sequence ID" value="EKO16724.1"/>
    <property type="molecule type" value="Genomic_DNA"/>
</dbReference>
<dbReference type="NCBIfam" id="TIGR02436">
    <property type="entry name" value="four helix bundle protein"/>
    <property type="match status" value="1"/>
</dbReference>
<accession>A0A0E2B698</accession>
<comment type="caution">
    <text evidence="1">The sequence shown here is derived from an EMBL/GenBank/DDBJ whole genome shotgun (WGS) entry which is preliminary data.</text>
</comment>